<feature type="region of interest" description="Disordered" evidence="8">
    <location>
        <begin position="1"/>
        <end position="38"/>
    </location>
</feature>
<dbReference type="SUPFAM" id="SSF117289">
    <property type="entry name" value="Nucleoporin domain"/>
    <property type="match status" value="1"/>
</dbReference>
<dbReference type="Pfam" id="PF03177">
    <property type="entry name" value="Nucleoporin_C"/>
    <property type="match status" value="1"/>
</dbReference>
<accession>A0A9N9QJN5</accession>
<evidence type="ECO:0000313" key="11">
    <source>
        <dbReference type="EMBL" id="CAG9768028.1"/>
    </source>
</evidence>
<keyword evidence="12" id="KW-1185">Reference proteome</keyword>
<evidence type="ECO:0000256" key="1">
    <source>
        <dbReference type="ARBA" id="ARBA00004259"/>
    </source>
</evidence>
<comment type="similarity">
    <text evidence="2">Belongs to the nucleoporin Nup133 family.</text>
</comment>
<name>A0A9N9QJN5_9CUCU</name>
<dbReference type="EMBL" id="OU892280">
    <property type="protein sequence ID" value="CAG9768028.1"/>
    <property type="molecule type" value="Genomic_DNA"/>
</dbReference>
<dbReference type="GO" id="GO:0016973">
    <property type="term" value="P:poly(A)+ mRNA export from nucleus"/>
    <property type="evidence" value="ECO:0007669"/>
    <property type="project" value="TreeGrafter"/>
</dbReference>
<proteinExistence type="inferred from homology"/>
<evidence type="ECO:0000256" key="4">
    <source>
        <dbReference type="ARBA" id="ARBA00022816"/>
    </source>
</evidence>
<keyword evidence="5" id="KW-0653">Protein transport</keyword>
<evidence type="ECO:0000259" key="9">
    <source>
        <dbReference type="Pfam" id="PF03177"/>
    </source>
</evidence>
<dbReference type="Pfam" id="PF08801">
    <property type="entry name" value="Nucleoporin_N"/>
    <property type="match status" value="1"/>
</dbReference>
<dbReference type="InterPro" id="IPR014908">
    <property type="entry name" value="Nucleoporin_Nup133/Nup155_N"/>
</dbReference>
<dbReference type="PANTHER" id="PTHR13405:SF11">
    <property type="entry name" value="NUCLEAR PORE COMPLEX PROTEIN NUP133"/>
    <property type="match status" value="1"/>
</dbReference>
<dbReference type="PANTHER" id="PTHR13405">
    <property type="entry name" value="NUCLEAR PORE COMPLEX PROTEIN NUP133"/>
    <property type="match status" value="1"/>
</dbReference>
<feature type="domain" description="Nucleoporin Nup133/Nup155-like N-terminal" evidence="10">
    <location>
        <begin position="65"/>
        <end position="368"/>
    </location>
</feature>
<dbReference type="GO" id="GO:0006606">
    <property type="term" value="P:protein import into nucleus"/>
    <property type="evidence" value="ECO:0007669"/>
    <property type="project" value="TreeGrafter"/>
</dbReference>
<dbReference type="InterPro" id="IPR037624">
    <property type="entry name" value="Nup133-like"/>
</dbReference>
<dbReference type="Gene3D" id="1.20.58.1380">
    <property type="match status" value="1"/>
</dbReference>
<evidence type="ECO:0000256" key="6">
    <source>
        <dbReference type="ARBA" id="ARBA00023010"/>
    </source>
</evidence>
<dbReference type="AlphaFoldDB" id="A0A9N9QJN5"/>
<evidence type="ECO:0000256" key="2">
    <source>
        <dbReference type="ARBA" id="ARBA00005569"/>
    </source>
</evidence>
<feature type="domain" description="Nucleoporin Nup133/Nup155-like C-terminal" evidence="9">
    <location>
        <begin position="791"/>
        <end position="1004"/>
    </location>
</feature>
<evidence type="ECO:0008006" key="13">
    <source>
        <dbReference type="Google" id="ProtNLM"/>
    </source>
</evidence>
<dbReference type="GO" id="GO:0031080">
    <property type="term" value="C:nuclear pore outer ring"/>
    <property type="evidence" value="ECO:0007669"/>
    <property type="project" value="TreeGrafter"/>
</dbReference>
<evidence type="ECO:0000256" key="8">
    <source>
        <dbReference type="SAM" id="MobiDB-lite"/>
    </source>
</evidence>
<reference evidence="11" key="1">
    <citation type="submission" date="2022-01" db="EMBL/GenBank/DDBJ databases">
        <authorList>
            <person name="King R."/>
        </authorList>
    </citation>
    <scope>NUCLEOTIDE SEQUENCE</scope>
</reference>
<keyword evidence="3" id="KW-0813">Transport</keyword>
<gene>
    <name evidence="11" type="ORF">CEUTPL_LOCUS8579</name>
</gene>
<evidence type="ECO:0000256" key="5">
    <source>
        <dbReference type="ARBA" id="ARBA00022927"/>
    </source>
</evidence>
<dbReference type="Gene3D" id="1.25.40.700">
    <property type="match status" value="1"/>
</dbReference>
<protein>
    <recommendedName>
        <fullName evidence="13">Nuclear pore complex protein Nup133</fullName>
    </recommendedName>
</protein>
<evidence type="ECO:0000313" key="12">
    <source>
        <dbReference type="Proteomes" id="UP001152799"/>
    </source>
</evidence>
<keyword evidence="7" id="KW-0539">Nucleus</keyword>
<dbReference type="GO" id="GO:0000972">
    <property type="term" value="P:transcription-dependent tethering of RNA polymerase II gene DNA at nuclear periphery"/>
    <property type="evidence" value="ECO:0007669"/>
    <property type="project" value="TreeGrafter"/>
</dbReference>
<comment type="subcellular location">
    <subcellularLocation>
        <location evidence="1">Nucleus envelope</location>
    </subcellularLocation>
</comment>
<dbReference type="Gene3D" id="2.130.10.10">
    <property type="entry name" value="YVTN repeat-like/Quinoprotein amine dehydrogenase"/>
    <property type="match status" value="1"/>
</dbReference>
<sequence length="1143" mass="128680">MDKSLLNSSGMGIPFSPRPRGGTPRAARSSRRSISVVGPNEQTLNKTTSVNVVLKSALHNVERFGLPVPVHVEEIFIYHNKNPVITARVSECGYAWVVSGRRLFIWQYQNVQTDGSPKKIPVCYELKLPQSDLAHRAELVAVFISKTSNQPSCVAVSPEGMVRYWPEITQGHCSVDQRVDLNGQECDSLVEVGSLGCVFVTTTCTLVLVQYKPGNYEHQLFCRTLKSGSGWLGGIGRRVSSIFFGPMNSDQGSDMKIIRLLAIPGIQQMYSVYVLAGLNFQKWALSNNEPEELKFTIDLSRQIKDAFQLNVSLLEVCDHSDIDAWILDIQPEHEGVLILCAAVNLQMSPQVYYGMAVIPTKNPNLQTLLKDFMLLKISDFYRDNNPGDALNLRFIISGPNAYIYGPQKIITIKPEAEPDTLEFWNDSDYIFSGCIFLNLPIFFSRKHGLVAVTGNDSDINTTLGTSVMLEKTMSEQSLGVAGSNNLSLYHLDPHEIYDAHRDTAGQLKAAFVFHVKNQLSECYDTVNKLFPADSPCLPGFNGPLDTAVIKMAKDILDDIPADDPRWLHSEITNKGLGSSLAMLVLHQLLDKQKAYGLYLKFLKESGLWTQLSGINQTNTIYLLAEFGEKIIAAIVLKRLPISALLEDALERAVKTYQAPSDNKDLSRQDIFYREVTRVQEGLTWIAKVCEEASRSSLTPEDVAKTLHEGNQIILKVMKEVIQYRQQNAEAFELNEISRSMHLEYLPWTAASGPGGLVDALMLQHSLTATYGFIMTAQAQLQEALVEEFVMLADFILDGQKAHLASVKSEREKILFKQYCSDRNKLIKPLIETGVDSYKNAAMLAEKYMDFDILIRICENGDNEDRLDDYMRRFKDTGFPDFVYNWYLKEGKQAKLLKRYRKVGGNVPEGQEKLGKFLSDYPKLNWMQQIFDKDFASASETLKQLAEDETELVTRQKTMLSISKLAKLAAPAASDTVDQVADINKRLELISLQEAVPDYVLQQYGFDANKPRVLPARDLAVLFICPEFVDATEIDFKRALDVASFVEDESEKIELTLKIWRTALLRDNWDFANIDDPLECIQNTLFFKIVDLFIALGQDASDLLPSINMLLDDSSLEELNKNKKFQSLLRAGYEHVHRTQKINN</sequence>
<evidence type="ECO:0000256" key="7">
    <source>
        <dbReference type="ARBA" id="ARBA00023242"/>
    </source>
</evidence>
<organism evidence="11 12">
    <name type="scientific">Ceutorhynchus assimilis</name>
    <name type="common">cabbage seed weevil</name>
    <dbReference type="NCBI Taxonomy" id="467358"/>
    <lineage>
        <taxon>Eukaryota</taxon>
        <taxon>Metazoa</taxon>
        <taxon>Ecdysozoa</taxon>
        <taxon>Arthropoda</taxon>
        <taxon>Hexapoda</taxon>
        <taxon>Insecta</taxon>
        <taxon>Pterygota</taxon>
        <taxon>Neoptera</taxon>
        <taxon>Endopterygota</taxon>
        <taxon>Coleoptera</taxon>
        <taxon>Polyphaga</taxon>
        <taxon>Cucujiformia</taxon>
        <taxon>Curculionidae</taxon>
        <taxon>Ceutorhynchinae</taxon>
        <taxon>Ceutorhynchus</taxon>
    </lineage>
</organism>
<feature type="compositionally biased region" description="Low complexity" evidence="8">
    <location>
        <begin position="18"/>
        <end position="35"/>
    </location>
</feature>
<evidence type="ECO:0000259" key="10">
    <source>
        <dbReference type="Pfam" id="PF08801"/>
    </source>
</evidence>
<keyword evidence="4" id="KW-0509">mRNA transport</keyword>
<dbReference type="OrthoDB" id="103454at2759"/>
<feature type="compositionally biased region" description="Polar residues" evidence="8">
    <location>
        <begin position="1"/>
        <end position="10"/>
    </location>
</feature>
<dbReference type="InterPro" id="IPR007187">
    <property type="entry name" value="Nucleoporin_Nup133/Nup155_C"/>
</dbReference>
<evidence type="ECO:0000256" key="3">
    <source>
        <dbReference type="ARBA" id="ARBA00022448"/>
    </source>
</evidence>
<dbReference type="InterPro" id="IPR015943">
    <property type="entry name" value="WD40/YVTN_repeat-like_dom_sf"/>
</dbReference>
<dbReference type="Proteomes" id="UP001152799">
    <property type="component" value="Chromosome 4"/>
</dbReference>
<keyword evidence="6" id="KW-0811">Translocation</keyword>
<dbReference type="GO" id="GO:0017056">
    <property type="term" value="F:structural constituent of nuclear pore"/>
    <property type="evidence" value="ECO:0007669"/>
    <property type="project" value="InterPro"/>
</dbReference>